<protein>
    <submittedName>
        <fullName evidence="1">Uncharacterized protein</fullName>
    </submittedName>
</protein>
<accession>A0A8S5U8T4</accession>
<sequence length="81" mass="9422">MEEEKSMRSVSLKTIRHLLNVKVQKVGEGAKSLKELNAQYNEATARVNFLQDLGLINYNEIEEVMNQIDARYIRRALKLEE</sequence>
<dbReference type="EMBL" id="BK016037">
    <property type="protein sequence ID" value="DAF90806.1"/>
    <property type="molecule type" value="Genomic_DNA"/>
</dbReference>
<proteinExistence type="predicted"/>
<organism evidence="1">
    <name type="scientific">Myoviridae sp. ctp7F23</name>
    <dbReference type="NCBI Taxonomy" id="2825174"/>
    <lineage>
        <taxon>Viruses</taxon>
        <taxon>Duplodnaviria</taxon>
        <taxon>Heunggongvirae</taxon>
        <taxon>Uroviricota</taxon>
        <taxon>Caudoviricetes</taxon>
    </lineage>
</organism>
<evidence type="ECO:0000313" key="1">
    <source>
        <dbReference type="EMBL" id="DAF90806.1"/>
    </source>
</evidence>
<reference evidence="1" key="1">
    <citation type="journal article" date="2021" name="Proc. Natl. Acad. Sci. U.S.A.">
        <title>A Catalog of Tens of Thousands of Viruses from Human Metagenomes Reveals Hidden Associations with Chronic Diseases.</title>
        <authorList>
            <person name="Tisza M.J."/>
            <person name="Buck C.B."/>
        </authorList>
    </citation>
    <scope>NUCLEOTIDE SEQUENCE</scope>
    <source>
        <strain evidence="1">Ctp7F23</strain>
    </source>
</reference>
<name>A0A8S5U8T4_9CAUD</name>